<dbReference type="InterPro" id="IPR029036">
    <property type="entry name" value="P5CR_dimer"/>
</dbReference>
<feature type="domain" description="Pyrroline-5-carboxylate reductase catalytic N-terminal" evidence="6">
    <location>
        <begin position="6"/>
        <end position="97"/>
    </location>
</feature>
<dbReference type="SUPFAM" id="SSF48179">
    <property type="entry name" value="6-phosphogluconate dehydrogenase C-terminal domain-like"/>
    <property type="match status" value="1"/>
</dbReference>
<dbReference type="SUPFAM" id="SSF51735">
    <property type="entry name" value="NAD(P)-binding Rossmann-fold domains"/>
    <property type="match status" value="1"/>
</dbReference>
<comment type="similarity">
    <text evidence="1 4">Belongs to the pyrroline-5-carboxylate reductase family.</text>
</comment>
<dbReference type="Proteomes" id="UP000317933">
    <property type="component" value="Unassembled WGS sequence"/>
</dbReference>
<comment type="pathway">
    <text evidence="4">Amino-acid biosynthesis; L-proline biosynthesis; L-proline from L-glutamate 5-semialdehyde: step 1/1.</text>
</comment>
<evidence type="ECO:0000256" key="3">
    <source>
        <dbReference type="ARBA" id="ARBA00023002"/>
    </source>
</evidence>
<keyword evidence="3 4" id="KW-0560">Oxidoreductase</keyword>
<evidence type="ECO:0000256" key="5">
    <source>
        <dbReference type="PIRSR" id="PIRSR000193-1"/>
    </source>
</evidence>
<feature type="domain" description="Pyrroline-5-carboxylate reductase dimerisation" evidence="7">
    <location>
        <begin position="160"/>
        <end position="262"/>
    </location>
</feature>
<dbReference type="PANTHER" id="PTHR11645:SF0">
    <property type="entry name" value="PYRROLINE-5-CARBOXYLATE REDUCTASE 3"/>
    <property type="match status" value="1"/>
</dbReference>
<dbReference type="Pfam" id="PF14748">
    <property type="entry name" value="P5CR_dimer"/>
    <property type="match status" value="1"/>
</dbReference>
<dbReference type="EC" id="1.5.1.2" evidence="4"/>
<protein>
    <recommendedName>
        <fullName evidence="4">Pyrroline-5-carboxylate reductase</fullName>
        <shortName evidence="4">P5C reductase</shortName>
        <shortName evidence="4">P5CR</shortName>
        <ecNumber evidence="4">1.5.1.2</ecNumber>
    </recommendedName>
    <alternativeName>
        <fullName evidence="4">PCA reductase</fullName>
    </alternativeName>
</protein>
<dbReference type="UniPathway" id="UPA00098">
    <property type="reaction ID" value="UER00361"/>
</dbReference>
<dbReference type="InterPro" id="IPR008927">
    <property type="entry name" value="6-PGluconate_DH-like_C_sf"/>
</dbReference>
<dbReference type="GO" id="GO:0005737">
    <property type="term" value="C:cytoplasm"/>
    <property type="evidence" value="ECO:0007669"/>
    <property type="project" value="UniProtKB-SubCell"/>
</dbReference>
<keyword evidence="4" id="KW-0641">Proline biosynthesis</keyword>
<evidence type="ECO:0000256" key="1">
    <source>
        <dbReference type="ARBA" id="ARBA00005525"/>
    </source>
</evidence>
<evidence type="ECO:0000256" key="2">
    <source>
        <dbReference type="ARBA" id="ARBA00022857"/>
    </source>
</evidence>
<dbReference type="InterPro" id="IPR000304">
    <property type="entry name" value="Pyrroline-COOH_reductase"/>
</dbReference>
<feature type="binding site" evidence="5">
    <location>
        <begin position="10"/>
        <end position="16"/>
    </location>
    <ligand>
        <name>NADP(+)</name>
        <dbReference type="ChEBI" id="CHEBI:58349"/>
    </ligand>
</feature>
<comment type="function">
    <text evidence="4">Catalyzes the reduction of 1-pyrroline-5-carboxylate (PCA) to L-proline.</text>
</comment>
<evidence type="ECO:0000313" key="8">
    <source>
        <dbReference type="EMBL" id="TPG78399.1"/>
    </source>
</evidence>
<evidence type="ECO:0000256" key="4">
    <source>
        <dbReference type="HAMAP-Rule" id="MF_01925"/>
    </source>
</evidence>
<keyword evidence="2 4" id="KW-0521">NADP</keyword>
<dbReference type="Pfam" id="PF03807">
    <property type="entry name" value="F420_oxidored"/>
    <property type="match status" value="1"/>
</dbReference>
<dbReference type="GO" id="GO:0004735">
    <property type="term" value="F:pyrroline-5-carboxylate reductase activity"/>
    <property type="evidence" value="ECO:0007669"/>
    <property type="project" value="UniProtKB-UniRule"/>
</dbReference>
<organism evidence="8 9">
    <name type="scientific">Pseudomonas arsenicoxydans</name>
    <dbReference type="NCBI Taxonomy" id="702115"/>
    <lineage>
        <taxon>Bacteria</taxon>
        <taxon>Pseudomonadati</taxon>
        <taxon>Pseudomonadota</taxon>
        <taxon>Gammaproteobacteria</taxon>
        <taxon>Pseudomonadales</taxon>
        <taxon>Pseudomonadaceae</taxon>
        <taxon>Pseudomonas</taxon>
    </lineage>
</organism>
<comment type="subcellular location">
    <subcellularLocation>
        <location evidence="4">Cytoplasm</location>
    </subcellularLocation>
</comment>
<dbReference type="GO" id="GO:0055129">
    <property type="term" value="P:L-proline biosynthetic process"/>
    <property type="evidence" value="ECO:0007669"/>
    <property type="project" value="UniProtKB-UniRule"/>
</dbReference>
<sequence length="279" mass="29380">MNEEPTIGIIGGSGWLGRSIALAMLDKAFVQPGALVLSNRSASNPLTSAKWSEVTVTSDNQALVERCEVVIVSVRPEQFAEVEICAENRLVISLMAGVSLEDVVQRTGSRQVIRAMANAAAEIGKSYTPWLATQQVSEEQKAFAQCLFETFGGADEVFSESHLNYLTALVGTGPAYPALLARSLFQHAVSSGLPPAIAQRASHAVVVQASQLIGNGRSVDELLQALISYRGVTAAGLDAMLASGFDKTIKAGLDSAASVASSMNPFAHSADTKEGPMTR</sequence>
<dbReference type="PANTHER" id="PTHR11645">
    <property type="entry name" value="PYRROLINE-5-CARBOXYLATE REDUCTASE"/>
    <property type="match status" value="1"/>
</dbReference>
<keyword evidence="4" id="KW-0963">Cytoplasm</keyword>
<dbReference type="HAMAP" id="MF_01925">
    <property type="entry name" value="P5C_reductase"/>
    <property type="match status" value="1"/>
</dbReference>
<dbReference type="AlphaFoldDB" id="A0A502HU97"/>
<dbReference type="EMBL" id="RCZE01000005">
    <property type="protein sequence ID" value="TPG78399.1"/>
    <property type="molecule type" value="Genomic_DNA"/>
</dbReference>
<comment type="catalytic activity">
    <reaction evidence="4">
        <text>L-proline + NAD(+) = (S)-1-pyrroline-5-carboxylate + NADH + 2 H(+)</text>
        <dbReference type="Rhea" id="RHEA:14105"/>
        <dbReference type="ChEBI" id="CHEBI:15378"/>
        <dbReference type="ChEBI" id="CHEBI:17388"/>
        <dbReference type="ChEBI" id="CHEBI:57540"/>
        <dbReference type="ChEBI" id="CHEBI:57945"/>
        <dbReference type="ChEBI" id="CHEBI:60039"/>
        <dbReference type="EC" id="1.5.1.2"/>
    </reaction>
</comment>
<dbReference type="InterPro" id="IPR036291">
    <property type="entry name" value="NAD(P)-bd_dom_sf"/>
</dbReference>
<dbReference type="Gene3D" id="1.10.3730.10">
    <property type="entry name" value="ProC C-terminal domain-like"/>
    <property type="match status" value="1"/>
</dbReference>
<gene>
    <name evidence="4" type="primary">proC</name>
    <name evidence="8" type="ORF">EAH78_12590</name>
</gene>
<feature type="binding site" evidence="5">
    <location>
        <position position="60"/>
    </location>
    <ligand>
        <name>NADPH</name>
        <dbReference type="ChEBI" id="CHEBI:57783"/>
    </ligand>
</feature>
<dbReference type="PIRSF" id="PIRSF000193">
    <property type="entry name" value="Pyrrol-5-carb_rd"/>
    <property type="match status" value="1"/>
</dbReference>
<evidence type="ECO:0000313" key="9">
    <source>
        <dbReference type="Proteomes" id="UP000317933"/>
    </source>
</evidence>
<name>A0A502HU97_9PSED</name>
<evidence type="ECO:0000259" key="7">
    <source>
        <dbReference type="Pfam" id="PF14748"/>
    </source>
</evidence>
<proteinExistence type="inferred from homology"/>
<evidence type="ECO:0000259" key="6">
    <source>
        <dbReference type="Pfam" id="PF03807"/>
    </source>
</evidence>
<dbReference type="InterPro" id="IPR028939">
    <property type="entry name" value="P5C_Rdtase_cat_N"/>
</dbReference>
<keyword evidence="4" id="KW-0028">Amino-acid biosynthesis</keyword>
<reference evidence="8 9" key="1">
    <citation type="journal article" date="2019" name="Environ. Microbiol.">
        <title>Species interactions and distinct microbial communities in high Arctic permafrost affected cryosols are associated with the CH4 and CO2 gas fluxes.</title>
        <authorList>
            <person name="Altshuler I."/>
            <person name="Hamel J."/>
            <person name="Turney S."/>
            <person name="Magnuson E."/>
            <person name="Levesque R."/>
            <person name="Greer C."/>
            <person name="Whyte L.G."/>
        </authorList>
    </citation>
    <scope>NUCLEOTIDE SEQUENCE [LARGE SCALE GENOMIC DNA]</scope>
    <source>
        <strain evidence="8 9">E3</strain>
    </source>
</reference>
<accession>A0A502HU97</accession>
<dbReference type="RefSeq" id="WP_140667813.1">
    <property type="nucleotide sequence ID" value="NZ_RCZE01000005.1"/>
</dbReference>
<dbReference type="Gene3D" id="3.40.50.720">
    <property type="entry name" value="NAD(P)-binding Rossmann-like Domain"/>
    <property type="match status" value="1"/>
</dbReference>
<comment type="caution">
    <text evidence="8">The sequence shown here is derived from an EMBL/GenBank/DDBJ whole genome shotgun (WGS) entry which is preliminary data.</text>
</comment>
<comment type="catalytic activity">
    <reaction evidence="4">
        <text>L-proline + NADP(+) = (S)-1-pyrroline-5-carboxylate + NADPH + 2 H(+)</text>
        <dbReference type="Rhea" id="RHEA:14109"/>
        <dbReference type="ChEBI" id="CHEBI:15378"/>
        <dbReference type="ChEBI" id="CHEBI:17388"/>
        <dbReference type="ChEBI" id="CHEBI:57783"/>
        <dbReference type="ChEBI" id="CHEBI:58349"/>
        <dbReference type="ChEBI" id="CHEBI:60039"/>
        <dbReference type="EC" id="1.5.1.2"/>
    </reaction>
</comment>